<dbReference type="Proteomes" id="UP001172673">
    <property type="component" value="Unassembled WGS sequence"/>
</dbReference>
<comment type="caution">
    <text evidence="2">The sequence shown here is derived from an EMBL/GenBank/DDBJ whole genome shotgun (WGS) entry which is preliminary data.</text>
</comment>
<organism evidence="2 3">
    <name type="scientific">Cladophialophora chaetospira</name>
    <dbReference type="NCBI Taxonomy" id="386627"/>
    <lineage>
        <taxon>Eukaryota</taxon>
        <taxon>Fungi</taxon>
        <taxon>Dikarya</taxon>
        <taxon>Ascomycota</taxon>
        <taxon>Pezizomycotina</taxon>
        <taxon>Eurotiomycetes</taxon>
        <taxon>Chaetothyriomycetidae</taxon>
        <taxon>Chaetothyriales</taxon>
        <taxon>Herpotrichiellaceae</taxon>
        <taxon>Cladophialophora</taxon>
    </lineage>
</organism>
<dbReference type="EMBL" id="JAPDRK010000001">
    <property type="protein sequence ID" value="KAJ9617266.1"/>
    <property type="molecule type" value="Genomic_DNA"/>
</dbReference>
<protein>
    <recommendedName>
        <fullName evidence="4">Transcription factor domain-containing protein</fullName>
    </recommendedName>
</protein>
<evidence type="ECO:0000313" key="3">
    <source>
        <dbReference type="Proteomes" id="UP001172673"/>
    </source>
</evidence>
<dbReference type="PANTHER" id="PTHR37540:SF5">
    <property type="entry name" value="TRANSCRIPTION FACTOR DOMAIN-CONTAINING PROTEIN"/>
    <property type="match status" value="1"/>
</dbReference>
<evidence type="ECO:0008006" key="4">
    <source>
        <dbReference type="Google" id="ProtNLM"/>
    </source>
</evidence>
<keyword evidence="3" id="KW-1185">Reference proteome</keyword>
<name>A0AA38XPV8_9EURO</name>
<sequence>MADDHAEDARRQNGEKKKPLVVSGFEFVLMGSKGALNKKGISQIRAHTTRELHRTRRESGQAQTLERRRRNRPGNILFGSQTDPFHVLPQLPFENQMPGVLDEVKHNVFHVYNQKTMKQIMWPQITKNGTFFTAMMLMGSVHLDGLTTRSSSATTTALKVETMHRVRESMQDASRPAIITSIAAIAILATSAENWKVQKNVRARSLQTLCQPLAASNFIRLHFYRDSELTKWLDVMHRNAYDVLIREATRLNMFEDSRFCKDVLKIITVIAAARRCRIPTSGLAPLADSRTLLKEYEHVFNDRWRSRTAPDPELYSPLYDGREDSNEDPFPFVSQEYLRVLLQMMQSVVKIWLRQRTSSVTQPTPADSLMLNSLYQRIFSMPSSEVSNLPCSNDYVYEACRLASVLLIRSVYSNRHWKYVAAGTSILSKIREALQNTALDGLWEKNIGLLYFVVLIFHSAAFGTPDYIYGHVLQGRIHFELTYSHNDWHGALRPMMALNDLMPNDYDCGTKNPSELELMDGYSTILADMQSTVGSSLPILLSDTDTESPD</sequence>
<evidence type="ECO:0000256" key="1">
    <source>
        <dbReference type="SAM" id="MobiDB-lite"/>
    </source>
</evidence>
<reference evidence="2" key="1">
    <citation type="submission" date="2022-10" db="EMBL/GenBank/DDBJ databases">
        <title>Culturing micro-colonial fungi from biological soil crusts in the Mojave desert and describing Neophaeococcomyces mojavensis, and introducing the new genera and species Taxawa tesnikishii.</title>
        <authorList>
            <person name="Kurbessoian T."/>
            <person name="Stajich J.E."/>
        </authorList>
    </citation>
    <scope>NUCLEOTIDE SEQUENCE</scope>
    <source>
        <strain evidence="2">TK_41</strain>
    </source>
</reference>
<gene>
    <name evidence="2" type="ORF">H2200_000987</name>
</gene>
<dbReference type="PANTHER" id="PTHR37540">
    <property type="entry name" value="TRANSCRIPTION FACTOR (ACR-2), PUTATIVE-RELATED-RELATED"/>
    <property type="match status" value="1"/>
</dbReference>
<dbReference type="AlphaFoldDB" id="A0AA38XPV8"/>
<evidence type="ECO:0000313" key="2">
    <source>
        <dbReference type="EMBL" id="KAJ9617266.1"/>
    </source>
</evidence>
<feature type="region of interest" description="Disordered" evidence="1">
    <location>
        <begin position="50"/>
        <end position="81"/>
    </location>
</feature>
<accession>A0AA38XPV8</accession>
<proteinExistence type="predicted"/>